<proteinExistence type="predicted"/>
<dbReference type="Pfam" id="PF13578">
    <property type="entry name" value="Methyltransf_24"/>
    <property type="match status" value="1"/>
</dbReference>
<keyword evidence="2" id="KW-1185">Reference proteome</keyword>
<gene>
    <name evidence="1" type="ORF">ACFFU4_09000</name>
</gene>
<dbReference type="GO" id="GO:0032259">
    <property type="term" value="P:methylation"/>
    <property type="evidence" value="ECO:0007669"/>
    <property type="project" value="UniProtKB-KW"/>
</dbReference>
<reference evidence="1 2" key="1">
    <citation type="submission" date="2024-09" db="EMBL/GenBank/DDBJ databases">
        <authorList>
            <person name="Sun Q."/>
            <person name="Mori K."/>
        </authorList>
    </citation>
    <scope>NUCLEOTIDE SEQUENCE [LARGE SCALE GENOMIC DNA]</scope>
    <source>
        <strain evidence="1 2">CECT 9424</strain>
    </source>
</reference>
<dbReference type="EMBL" id="JBHMEC010000015">
    <property type="protein sequence ID" value="MFB9149884.1"/>
    <property type="molecule type" value="Genomic_DNA"/>
</dbReference>
<dbReference type="EC" id="2.1.1.-" evidence="1"/>
<dbReference type="SUPFAM" id="SSF53335">
    <property type="entry name" value="S-adenosyl-L-methionine-dependent methyltransferases"/>
    <property type="match status" value="1"/>
</dbReference>
<evidence type="ECO:0000313" key="1">
    <source>
        <dbReference type="EMBL" id="MFB9149884.1"/>
    </source>
</evidence>
<organism evidence="1 2">
    <name type="scientific">Roseovarius ramblicola</name>
    <dbReference type="NCBI Taxonomy" id="2022336"/>
    <lineage>
        <taxon>Bacteria</taxon>
        <taxon>Pseudomonadati</taxon>
        <taxon>Pseudomonadota</taxon>
        <taxon>Alphaproteobacteria</taxon>
        <taxon>Rhodobacterales</taxon>
        <taxon>Roseobacteraceae</taxon>
        <taxon>Roseovarius</taxon>
    </lineage>
</organism>
<dbReference type="GO" id="GO:0008168">
    <property type="term" value="F:methyltransferase activity"/>
    <property type="evidence" value="ECO:0007669"/>
    <property type="project" value="UniProtKB-KW"/>
</dbReference>
<comment type="caution">
    <text evidence="1">The sequence shown here is derived from an EMBL/GenBank/DDBJ whole genome shotgun (WGS) entry which is preliminary data.</text>
</comment>
<keyword evidence="1" id="KW-0808">Transferase</keyword>
<sequence length="237" mass="27098">MDNSLKDDTYDDLIHSQAWRDKLADLNETIADSLRRQDEPVRMNGNLFYRHKQVDFFTHPFVPDFEPKRRNFVTLARRSTKLFEIGVNGGHSMLLALMANPDLRCVGVDVCAQLDPSWARVDIYVPAAFAWLGANFPGRVETITGNSLVIAPQYALDHPDAGIDFLHLDGAKDTHLREVLALRDAMRPGAFVVHDDSNARPVRRSERQLRRIRITEAFDLDEAGLIENRWHTVRRLV</sequence>
<dbReference type="Proteomes" id="UP001589670">
    <property type="component" value="Unassembled WGS sequence"/>
</dbReference>
<dbReference type="InterPro" id="IPR029063">
    <property type="entry name" value="SAM-dependent_MTases_sf"/>
</dbReference>
<dbReference type="Gene3D" id="3.40.50.150">
    <property type="entry name" value="Vaccinia Virus protein VP39"/>
    <property type="match status" value="1"/>
</dbReference>
<dbReference type="RefSeq" id="WP_377069249.1">
    <property type="nucleotide sequence ID" value="NZ_JBHMEC010000015.1"/>
</dbReference>
<protein>
    <submittedName>
        <fullName evidence="1">Class I SAM-dependent methyltransferase</fullName>
        <ecNumber evidence="1">2.1.1.-</ecNumber>
    </submittedName>
</protein>
<keyword evidence="1" id="KW-0489">Methyltransferase</keyword>
<accession>A0ABV5HZP1</accession>
<name>A0ABV5HZP1_9RHOB</name>
<evidence type="ECO:0000313" key="2">
    <source>
        <dbReference type="Proteomes" id="UP001589670"/>
    </source>
</evidence>